<keyword evidence="2" id="KW-0472">Membrane</keyword>
<feature type="transmembrane region" description="Helical" evidence="2">
    <location>
        <begin position="192"/>
        <end position="212"/>
    </location>
</feature>
<dbReference type="Proteomes" id="UP001202961">
    <property type="component" value="Unassembled WGS sequence"/>
</dbReference>
<name>A0ABT0U6C0_9BACT</name>
<feature type="region of interest" description="Disordered" evidence="1">
    <location>
        <begin position="1"/>
        <end position="25"/>
    </location>
</feature>
<feature type="transmembrane region" description="Helical" evidence="2">
    <location>
        <begin position="142"/>
        <end position="162"/>
    </location>
</feature>
<dbReference type="RefSeq" id="WP_250929852.1">
    <property type="nucleotide sequence ID" value="NZ_JAMQBK010000042.1"/>
</dbReference>
<sequence>MLWDPSSTRSNDFDSTEDMSADKYEPIVVSKSSASTAKEDRSTETAIDQVFADEVSVTDQPANAQPIEADTTVARTPTSLFRPLDESRLERQRLHFRQRVLATTTCLASTTGWCIALSVAIVSLIHAGCTWMGYTFDTGRPIVALSAVLAVASIHFVLPTGLRSLGMRIRLNMPHKLQRRVEMNSVADQLKFLRVVSIIAVALPLTSLLLADRPSDTNAQLIDWLPAIALAILCFIGASIIRFAALPIYRRNREAFIKRSLREHHRGVALRSFIAQWDNPAREIYRTCRLSRRLSCVHRTFFVAMIGLFSAAGCLAALIQTPAFLGFGAVGIAVLAIAIQWPTSHRLVVWSGKMIDPFCADQDEYEVYG</sequence>
<keyword evidence="2" id="KW-1133">Transmembrane helix</keyword>
<feature type="compositionally biased region" description="Polar residues" evidence="1">
    <location>
        <begin position="1"/>
        <end position="10"/>
    </location>
</feature>
<protein>
    <recommendedName>
        <fullName evidence="5">Transmembrane protein</fullName>
    </recommendedName>
</protein>
<evidence type="ECO:0000256" key="2">
    <source>
        <dbReference type="SAM" id="Phobius"/>
    </source>
</evidence>
<proteinExistence type="predicted"/>
<feature type="transmembrane region" description="Helical" evidence="2">
    <location>
        <begin position="100"/>
        <end position="122"/>
    </location>
</feature>
<dbReference type="EMBL" id="JAMQBK010000042">
    <property type="protein sequence ID" value="MCM2372219.1"/>
    <property type="molecule type" value="Genomic_DNA"/>
</dbReference>
<feature type="transmembrane region" description="Helical" evidence="2">
    <location>
        <begin position="300"/>
        <end position="319"/>
    </location>
</feature>
<evidence type="ECO:0000256" key="1">
    <source>
        <dbReference type="SAM" id="MobiDB-lite"/>
    </source>
</evidence>
<comment type="caution">
    <text evidence="3">The sequence shown here is derived from an EMBL/GenBank/DDBJ whole genome shotgun (WGS) entry which is preliminary data.</text>
</comment>
<feature type="transmembrane region" description="Helical" evidence="2">
    <location>
        <begin position="224"/>
        <end position="249"/>
    </location>
</feature>
<keyword evidence="2" id="KW-0812">Transmembrane</keyword>
<feature type="transmembrane region" description="Helical" evidence="2">
    <location>
        <begin position="325"/>
        <end position="343"/>
    </location>
</feature>
<gene>
    <name evidence="3" type="ORF">NB063_16555</name>
</gene>
<organism evidence="3 4">
    <name type="scientific">Aporhodopirellula aestuarii</name>
    <dbReference type="NCBI Taxonomy" id="2950107"/>
    <lineage>
        <taxon>Bacteria</taxon>
        <taxon>Pseudomonadati</taxon>
        <taxon>Planctomycetota</taxon>
        <taxon>Planctomycetia</taxon>
        <taxon>Pirellulales</taxon>
        <taxon>Pirellulaceae</taxon>
        <taxon>Aporhodopirellula</taxon>
    </lineage>
</organism>
<evidence type="ECO:0000313" key="4">
    <source>
        <dbReference type="Proteomes" id="UP001202961"/>
    </source>
</evidence>
<accession>A0ABT0U6C0</accession>
<reference evidence="3 4" key="1">
    <citation type="journal article" date="2022" name="Syst. Appl. Microbiol.">
        <title>Rhodopirellula aestuarii sp. nov., a novel member of the genus Rhodopirellula isolated from brackish sediments collected in the Tagus River estuary, Portugal.</title>
        <authorList>
            <person name="Vitorino I.R."/>
            <person name="Klimek D."/>
            <person name="Calusinska M."/>
            <person name="Lobo-da-Cunha A."/>
            <person name="Vasconcelos V."/>
            <person name="Lage O.M."/>
        </authorList>
    </citation>
    <scope>NUCLEOTIDE SEQUENCE [LARGE SCALE GENOMIC DNA]</scope>
    <source>
        <strain evidence="3 4">ICT_H3.1</strain>
    </source>
</reference>
<evidence type="ECO:0008006" key="5">
    <source>
        <dbReference type="Google" id="ProtNLM"/>
    </source>
</evidence>
<keyword evidence="4" id="KW-1185">Reference proteome</keyword>
<evidence type="ECO:0000313" key="3">
    <source>
        <dbReference type="EMBL" id="MCM2372219.1"/>
    </source>
</evidence>